<dbReference type="Proteomes" id="UP000294535">
    <property type="component" value="Unassembled WGS sequence"/>
</dbReference>
<comment type="caution">
    <text evidence="1">The sequence shown here is derived from an EMBL/GenBank/DDBJ whole genome shotgun (WGS) entry which is preliminary data.</text>
</comment>
<sequence>MDIFNFKGVVLALVISLQFIGGTVLGQNGPPPLIKSDTTLNIVQVDTIPTGVQGSINPLRDNKPVLTGIELLDSSFPNSLPIFGSEIRLSIGGYVKADFIRDFNFVGDPYEFELGSIAVDGSPNRDLGGTTTFHGKESRVNFDLRSKAKWKNGKEFPMQVFIEFDWFFDSPNMALNTRLRHAYGVIGRVLVGRTWTTSGDLSALAGTIDFSGGDALYGGRVSQIRWQDKLGKRFHYALAIEETSAQIDNPDNLEGTFRPLRPNFAGMIKWSSAKGSSIQLGADVFPVSWVGPSTVPNISKSGYAITVMSRILVSVTEYTDAFVWGTGFGNGQAHKIIALSWDGKASGVINQNGLDLAQSWFAYAGYNHYWSKKLNSTISTHWAGTELSPIQANNVIQKAGSFHANLIWFPYKLVSTGVEYMWGMRENHDGVTGEANRLQFMVKFKFN</sequence>
<protein>
    <recommendedName>
        <fullName evidence="3">Porin</fullName>
    </recommendedName>
</protein>
<organism evidence="1 2">
    <name type="scientific">Algoriphagus boseongensis</name>
    <dbReference type="NCBI Taxonomy" id="1442587"/>
    <lineage>
        <taxon>Bacteria</taxon>
        <taxon>Pseudomonadati</taxon>
        <taxon>Bacteroidota</taxon>
        <taxon>Cytophagia</taxon>
        <taxon>Cytophagales</taxon>
        <taxon>Cyclobacteriaceae</taxon>
        <taxon>Algoriphagus</taxon>
    </lineage>
</organism>
<proteinExistence type="predicted"/>
<dbReference type="SUPFAM" id="SSF56935">
    <property type="entry name" value="Porins"/>
    <property type="match status" value="1"/>
</dbReference>
<accession>A0A4V3D2K4</accession>
<evidence type="ECO:0008006" key="3">
    <source>
        <dbReference type="Google" id="ProtNLM"/>
    </source>
</evidence>
<dbReference type="OrthoDB" id="790324at2"/>
<dbReference type="RefSeq" id="WP_133553454.1">
    <property type="nucleotide sequence ID" value="NZ_SNYF01000005.1"/>
</dbReference>
<gene>
    <name evidence="1" type="ORF">DFQ04_1108</name>
</gene>
<name>A0A4V3D2K4_9BACT</name>
<dbReference type="AlphaFoldDB" id="A0A4V3D2K4"/>
<keyword evidence="2" id="KW-1185">Reference proteome</keyword>
<evidence type="ECO:0000313" key="2">
    <source>
        <dbReference type="Proteomes" id="UP000294535"/>
    </source>
</evidence>
<reference evidence="1 2" key="1">
    <citation type="submission" date="2019-03" db="EMBL/GenBank/DDBJ databases">
        <title>Genomic Encyclopedia of Type Strains, Phase III (KMG-III): the genomes of soil and plant-associated and newly described type strains.</title>
        <authorList>
            <person name="Whitman W."/>
        </authorList>
    </citation>
    <scope>NUCLEOTIDE SEQUENCE [LARGE SCALE GENOMIC DNA]</scope>
    <source>
        <strain evidence="1 2">CECT 8446</strain>
    </source>
</reference>
<dbReference type="EMBL" id="SNYF01000005">
    <property type="protein sequence ID" value="TDQ19287.1"/>
    <property type="molecule type" value="Genomic_DNA"/>
</dbReference>
<evidence type="ECO:0000313" key="1">
    <source>
        <dbReference type="EMBL" id="TDQ19287.1"/>
    </source>
</evidence>